<name>A0A916W678_9BACI</name>
<dbReference type="PROSITE" id="PS51782">
    <property type="entry name" value="LYSM"/>
    <property type="match status" value="1"/>
</dbReference>
<evidence type="ECO:0000313" key="3">
    <source>
        <dbReference type="Proteomes" id="UP000613512"/>
    </source>
</evidence>
<organism evidence="2 3">
    <name type="scientific">Ornithinibacillus halotolerans</name>
    <dbReference type="NCBI Taxonomy" id="1274357"/>
    <lineage>
        <taxon>Bacteria</taxon>
        <taxon>Bacillati</taxon>
        <taxon>Bacillota</taxon>
        <taxon>Bacilli</taxon>
        <taxon>Bacillales</taxon>
        <taxon>Bacillaceae</taxon>
        <taxon>Ornithinibacillus</taxon>
    </lineage>
</organism>
<dbReference type="InterPro" id="IPR018392">
    <property type="entry name" value="LysM"/>
</dbReference>
<dbReference type="InterPro" id="IPR036779">
    <property type="entry name" value="LysM_dom_sf"/>
</dbReference>
<dbReference type="NCBIfam" id="TIGR02899">
    <property type="entry name" value="spore_safA"/>
    <property type="match status" value="1"/>
</dbReference>
<dbReference type="Pfam" id="PF01476">
    <property type="entry name" value="LysM"/>
    <property type="match status" value="1"/>
</dbReference>
<dbReference type="Gene3D" id="3.10.350.10">
    <property type="entry name" value="LysM domain"/>
    <property type="match status" value="1"/>
</dbReference>
<reference evidence="2" key="1">
    <citation type="journal article" date="2014" name="Int. J. Syst. Evol. Microbiol.">
        <title>Complete genome sequence of Corynebacterium casei LMG S-19264T (=DSM 44701T), isolated from a smear-ripened cheese.</title>
        <authorList>
            <consortium name="US DOE Joint Genome Institute (JGI-PGF)"/>
            <person name="Walter F."/>
            <person name="Albersmeier A."/>
            <person name="Kalinowski J."/>
            <person name="Ruckert C."/>
        </authorList>
    </citation>
    <scope>NUCLEOTIDE SEQUENCE</scope>
    <source>
        <strain evidence="2">CGMCC 1.12408</strain>
    </source>
</reference>
<evidence type="ECO:0000313" key="2">
    <source>
        <dbReference type="EMBL" id="GGA69309.1"/>
    </source>
</evidence>
<keyword evidence="3" id="KW-1185">Reference proteome</keyword>
<gene>
    <name evidence="2" type="ORF">GCM10008025_11620</name>
</gene>
<dbReference type="RefSeq" id="WP_188383751.1">
    <property type="nucleotide sequence ID" value="NZ_BMEY01000004.1"/>
</dbReference>
<proteinExistence type="predicted"/>
<protein>
    <recommendedName>
        <fullName evidence="1">LysM domain-containing protein</fullName>
    </recommendedName>
</protein>
<dbReference type="AlphaFoldDB" id="A0A916W678"/>
<dbReference type="SUPFAM" id="SSF54106">
    <property type="entry name" value="LysM domain"/>
    <property type="match status" value="1"/>
</dbReference>
<sequence>MKIHIVQKGDTLWEIAKSYGVDFEALKAANAHLSSPDMIMPGMKIRIPTTAKAVKKESVKKEAVKEAPTQQIQKEAKVPYKDISPKPMPVIKEDDQKPIMEIKPEMPMPQMPQIPQMTMPLIMPTLDQDFTTNLTFNLPDKDSVEAPEVKEETMEMPAQEEMQQPMYQPIQQPMYQPVHFVPCPCYPIHPCCAGHPMPMHPMHMMPPMGYPQVMPATDFGEDCGCGGGTNYGDIEMGAMPPFAAQPNIGFQGQPFLGEQTEANVTYPTMTGFNANNFPTPPGFGELRMNHEEESSD</sequence>
<dbReference type="EMBL" id="BMEY01000004">
    <property type="protein sequence ID" value="GGA69309.1"/>
    <property type="molecule type" value="Genomic_DNA"/>
</dbReference>
<dbReference type="InterPro" id="IPR014248">
    <property type="entry name" value="Spore_coat_assembly_SafA"/>
</dbReference>
<evidence type="ECO:0000259" key="1">
    <source>
        <dbReference type="PROSITE" id="PS51782"/>
    </source>
</evidence>
<dbReference type="CDD" id="cd00118">
    <property type="entry name" value="LysM"/>
    <property type="match status" value="1"/>
</dbReference>
<reference evidence="2" key="2">
    <citation type="submission" date="2020-09" db="EMBL/GenBank/DDBJ databases">
        <authorList>
            <person name="Sun Q."/>
            <person name="Zhou Y."/>
        </authorList>
    </citation>
    <scope>NUCLEOTIDE SEQUENCE</scope>
    <source>
        <strain evidence="2">CGMCC 1.12408</strain>
    </source>
</reference>
<dbReference type="SMART" id="SM00257">
    <property type="entry name" value="LysM"/>
    <property type="match status" value="1"/>
</dbReference>
<comment type="caution">
    <text evidence="2">The sequence shown here is derived from an EMBL/GenBank/DDBJ whole genome shotgun (WGS) entry which is preliminary data.</text>
</comment>
<accession>A0A916W678</accession>
<feature type="domain" description="LysM" evidence="1">
    <location>
        <begin position="2"/>
        <end position="47"/>
    </location>
</feature>
<dbReference type="Proteomes" id="UP000613512">
    <property type="component" value="Unassembled WGS sequence"/>
</dbReference>